<dbReference type="Gene3D" id="1.10.510.10">
    <property type="entry name" value="Transferase(Phosphotransferase) domain 1"/>
    <property type="match status" value="1"/>
</dbReference>
<reference evidence="8 9" key="1">
    <citation type="submission" date="2021-04" db="EMBL/GenBank/DDBJ databases">
        <authorList>
            <person name="Ivanova A."/>
        </authorList>
    </citation>
    <scope>NUCLEOTIDE SEQUENCE [LARGE SCALE GENOMIC DNA]</scope>
    <source>
        <strain evidence="8 9">G18</strain>
    </source>
</reference>
<evidence type="ECO:0000313" key="8">
    <source>
        <dbReference type="EMBL" id="MBP3959613.1"/>
    </source>
</evidence>
<keyword evidence="2 5" id="KW-0547">Nucleotide-binding</keyword>
<dbReference type="InterPro" id="IPR000719">
    <property type="entry name" value="Prot_kinase_dom"/>
</dbReference>
<dbReference type="InterPro" id="IPR011009">
    <property type="entry name" value="Kinase-like_dom_sf"/>
</dbReference>
<proteinExistence type="predicted"/>
<dbReference type="Pfam" id="PF03781">
    <property type="entry name" value="FGE-sulfatase"/>
    <property type="match status" value="1"/>
</dbReference>
<dbReference type="Gene3D" id="3.90.1580.10">
    <property type="entry name" value="paralog of FGE (formylglycine-generating enzyme)"/>
    <property type="match status" value="1"/>
</dbReference>
<comment type="caution">
    <text evidence="8">The sequence shown here is derived from an EMBL/GenBank/DDBJ whole genome shotgun (WGS) entry which is preliminary data.</text>
</comment>
<accession>A0ABS5C131</accession>
<keyword evidence="9" id="KW-1185">Reference proteome</keyword>
<feature type="domain" description="Protein kinase" evidence="7">
    <location>
        <begin position="101"/>
        <end position="369"/>
    </location>
</feature>
<evidence type="ECO:0000256" key="4">
    <source>
        <dbReference type="ARBA" id="ARBA00022840"/>
    </source>
</evidence>
<dbReference type="InterPro" id="IPR005532">
    <property type="entry name" value="SUMF_dom"/>
</dbReference>
<feature type="transmembrane region" description="Helical" evidence="6">
    <location>
        <begin position="389"/>
        <end position="407"/>
    </location>
</feature>
<evidence type="ECO:0000256" key="6">
    <source>
        <dbReference type="SAM" id="Phobius"/>
    </source>
</evidence>
<keyword evidence="6" id="KW-1133">Transmembrane helix</keyword>
<keyword evidence="6" id="KW-0812">Transmembrane</keyword>
<organism evidence="8 9">
    <name type="scientific">Gemmata palustris</name>
    <dbReference type="NCBI Taxonomy" id="2822762"/>
    <lineage>
        <taxon>Bacteria</taxon>
        <taxon>Pseudomonadati</taxon>
        <taxon>Planctomycetota</taxon>
        <taxon>Planctomycetia</taxon>
        <taxon>Gemmatales</taxon>
        <taxon>Gemmataceae</taxon>
        <taxon>Gemmata</taxon>
    </lineage>
</organism>
<dbReference type="InterPro" id="IPR017441">
    <property type="entry name" value="Protein_kinase_ATP_BS"/>
</dbReference>
<evidence type="ECO:0000256" key="5">
    <source>
        <dbReference type="PROSITE-ProRule" id="PRU10141"/>
    </source>
</evidence>
<dbReference type="EMBL" id="JAGKQQ010000001">
    <property type="protein sequence ID" value="MBP3959613.1"/>
    <property type="molecule type" value="Genomic_DNA"/>
</dbReference>
<feature type="binding site" evidence="5">
    <location>
        <position position="130"/>
    </location>
    <ligand>
        <name>ATP</name>
        <dbReference type="ChEBI" id="CHEBI:30616"/>
    </ligand>
</feature>
<dbReference type="Proteomes" id="UP000676565">
    <property type="component" value="Unassembled WGS sequence"/>
</dbReference>
<dbReference type="CDD" id="cd14014">
    <property type="entry name" value="STKc_PknB_like"/>
    <property type="match status" value="1"/>
</dbReference>
<keyword evidence="4 5" id="KW-0067">ATP-binding</keyword>
<keyword evidence="6" id="KW-0472">Membrane</keyword>
<dbReference type="PROSITE" id="PS00107">
    <property type="entry name" value="PROTEIN_KINASE_ATP"/>
    <property type="match status" value="1"/>
</dbReference>
<feature type="transmembrane region" description="Helical" evidence="6">
    <location>
        <begin position="455"/>
        <end position="477"/>
    </location>
</feature>
<evidence type="ECO:0000256" key="1">
    <source>
        <dbReference type="ARBA" id="ARBA00022679"/>
    </source>
</evidence>
<gene>
    <name evidence="8" type="ORF">J8F10_30580</name>
</gene>
<dbReference type="PROSITE" id="PS00108">
    <property type="entry name" value="PROTEIN_KINASE_ST"/>
    <property type="match status" value="1"/>
</dbReference>
<dbReference type="PANTHER" id="PTHR43289">
    <property type="entry name" value="MITOGEN-ACTIVATED PROTEIN KINASE KINASE KINASE 20-RELATED"/>
    <property type="match status" value="1"/>
</dbReference>
<protein>
    <submittedName>
        <fullName evidence="8">SUMF1/EgtB/PvdO family nonheme iron enzyme</fullName>
    </submittedName>
</protein>
<evidence type="ECO:0000313" key="9">
    <source>
        <dbReference type="Proteomes" id="UP000676565"/>
    </source>
</evidence>
<keyword evidence="3" id="KW-0418">Kinase</keyword>
<dbReference type="SUPFAM" id="SSF56954">
    <property type="entry name" value="Outer membrane efflux proteins (OEP)"/>
    <property type="match status" value="1"/>
</dbReference>
<dbReference type="RefSeq" id="WP_210660331.1">
    <property type="nucleotide sequence ID" value="NZ_JAGKQQ010000001.1"/>
</dbReference>
<dbReference type="SMART" id="SM00220">
    <property type="entry name" value="S_TKc"/>
    <property type="match status" value="1"/>
</dbReference>
<dbReference type="InterPro" id="IPR008271">
    <property type="entry name" value="Ser/Thr_kinase_AS"/>
</dbReference>
<keyword evidence="1" id="KW-0808">Transferase</keyword>
<sequence>MTDETIFATALEKTDPVERATYLVSACVGDVKRRRRIEGLLNAHEGAGSFLEHPAVAAPDPDRADARTVAHDSAGPADTDEALRFLAPPSRPDSLGRIGHYEVLEVLGRGGFGIVFRAFDDVLQRVVAVKVLAPQMAATSPARKRFIREARSSARVRHENVVQVHAVEEQPLPFLVMEFVPGETLQQRLDRSGPLDVAEILRISRQLAEGLAAAHAQGLVHRDIKPSNVLIGPHQQVKITDFGLARAADDASISQSGIVAGTPMYMAPEQARGDTLDHRADLFSLGSVLYVMCAGRPPFRASGTLAVLKRVCDEDPRPIREVIPEIPEWLCRIVEKLHAKDPDQRYQSAKDVAAVLADCERQLQEHSTLVDVARIPSGKPAPAPAPIRPFNRVLFVMLVAFVAALFMPDPALALLVFIGLVWIPLVFPGVLSFLGRTPKTGGEQIPPPVPVTPKWLKVGEVTAKIGISIYVMFAIFWHTNIVAYLRDQGEVEVVPDPELVSVIVHQGDDAVTDWFDVSAHPKIKLPPGKYKLEPGFRSLKRTAGHWEITTHGALTGHSSRTSADRAPGFEIKRGEWVTIRVVMRDNPQRTDHIESPEPQPAPASFDAVQASELQKLWSRHLVLPVEHTNSIGMKFQLIPPGRIQVGSASEAVATAIKATGPEAWAHQEIQSEAPAKEVTIDTPFYMGSHEVTREEFELFVTQTGYITTAEASGRGGWAWDENSGRDVQKPEHTWKNTAYVPSRKHPVVFVTLADAQAFCAWLTRKGGRTYVIPSEAQWEFACRAGTATPWYCGTDPEALGAHEWIKTNSDDRSHAVGEKSSNPFGLFDMSGNVSEIALDLDRKPVHRGGTTAFSPWLSRSASRYRVGEAGYSHARSGFRVAINGLKTKIEEPKQTPVPEVVQPLRDAVAAKGRALEYVKKRFGGGLASKLDVLVAEAEWTEARIKLAEAEGDKPAVIERLEELVKQRSEERELVALRVEVGVDRQELLDHADARLAEAKARLVRAKPAPRGLPVAPPPHPAP</sequence>
<evidence type="ECO:0000256" key="2">
    <source>
        <dbReference type="ARBA" id="ARBA00022741"/>
    </source>
</evidence>
<dbReference type="PROSITE" id="PS50011">
    <property type="entry name" value="PROTEIN_KINASE_DOM"/>
    <property type="match status" value="1"/>
</dbReference>
<dbReference type="InterPro" id="IPR016187">
    <property type="entry name" value="CTDL_fold"/>
</dbReference>
<name>A0ABS5C131_9BACT</name>
<feature type="transmembrane region" description="Helical" evidence="6">
    <location>
        <begin position="413"/>
        <end position="434"/>
    </location>
</feature>
<dbReference type="InterPro" id="IPR042095">
    <property type="entry name" value="SUMF_sf"/>
</dbReference>
<dbReference type="PANTHER" id="PTHR43289:SF6">
    <property type="entry name" value="SERINE_THREONINE-PROTEIN KINASE NEKL-3"/>
    <property type="match status" value="1"/>
</dbReference>
<dbReference type="SUPFAM" id="SSF56436">
    <property type="entry name" value="C-type lectin-like"/>
    <property type="match status" value="1"/>
</dbReference>
<evidence type="ECO:0000259" key="7">
    <source>
        <dbReference type="PROSITE" id="PS50011"/>
    </source>
</evidence>
<evidence type="ECO:0000256" key="3">
    <source>
        <dbReference type="ARBA" id="ARBA00022777"/>
    </source>
</evidence>
<dbReference type="Gene3D" id="3.30.200.20">
    <property type="entry name" value="Phosphorylase Kinase, domain 1"/>
    <property type="match status" value="1"/>
</dbReference>
<dbReference type="Pfam" id="PF00069">
    <property type="entry name" value="Pkinase"/>
    <property type="match status" value="1"/>
</dbReference>
<dbReference type="SUPFAM" id="SSF56112">
    <property type="entry name" value="Protein kinase-like (PK-like)"/>
    <property type="match status" value="1"/>
</dbReference>